<keyword evidence="2" id="KW-1185">Reference proteome</keyword>
<keyword evidence="1" id="KW-0670">Pyruvate</keyword>
<dbReference type="InterPro" id="IPR040442">
    <property type="entry name" value="Pyrv_kinase-like_dom_sf"/>
</dbReference>
<dbReference type="PANTHER" id="PTHR42905">
    <property type="entry name" value="PHOSPHOENOLPYRUVATE CARBOXYLASE"/>
    <property type="match status" value="1"/>
</dbReference>
<evidence type="ECO:0000313" key="1">
    <source>
        <dbReference type="EMBL" id="RPD41328.1"/>
    </source>
</evidence>
<dbReference type="GO" id="GO:0016829">
    <property type="term" value="F:lyase activity"/>
    <property type="evidence" value="ECO:0007669"/>
    <property type="project" value="UniProtKB-KW"/>
</dbReference>
<comment type="caution">
    <text evidence="1">The sequence shown here is derived from an EMBL/GenBank/DDBJ whole genome shotgun (WGS) entry which is preliminary data.</text>
</comment>
<name>A0A3N4MCQ3_9BACT</name>
<dbReference type="OrthoDB" id="9780430at2"/>
<dbReference type="EMBL" id="RMBX01000005">
    <property type="protein sequence ID" value="RPD41328.1"/>
    <property type="molecule type" value="Genomic_DNA"/>
</dbReference>
<dbReference type="InterPro" id="IPR015813">
    <property type="entry name" value="Pyrv/PenolPyrv_kinase-like_dom"/>
</dbReference>
<organism evidence="1 2">
    <name type="scientific">Chitinophaga barathri</name>
    <dbReference type="NCBI Taxonomy" id="1647451"/>
    <lineage>
        <taxon>Bacteria</taxon>
        <taxon>Pseudomonadati</taxon>
        <taxon>Bacteroidota</taxon>
        <taxon>Chitinophagia</taxon>
        <taxon>Chitinophagales</taxon>
        <taxon>Chitinophagaceae</taxon>
        <taxon>Chitinophaga</taxon>
    </lineage>
</organism>
<dbReference type="PANTHER" id="PTHR42905:SF16">
    <property type="entry name" value="CARBOXYPHOSPHONOENOLPYRUVATE PHOSPHONOMUTASE-LIKE PROTEIN (AFU_ORTHOLOGUE AFUA_5G07230)"/>
    <property type="match status" value="1"/>
</dbReference>
<evidence type="ECO:0000313" key="2">
    <source>
        <dbReference type="Proteomes" id="UP000279089"/>
    </source>
</evidence>
<dbReference type="AlphaFoldDB" id="A0A3N4MCQ3"/>
<dbReference type="CDD" id="cd00377">
    <property type="entry name" value="ICL_PEPM"/>
    <property type="match status" value="1"/>
</dbReference>
<dbReference type="Proteomes" id="UP000279089">
    <property type="component" value="Unassembled WGS sequence"/>
</dbReference>
<dbReference type="SUPFAM" id="SSF51621">
    <property type="entry name" value="Phosphoenolpyruvate/pyruvate domain"/>
    <property type="match status" value="1"/>
</dbReference>
<dbReference type="RefSeq" id="WP_120516659.1">
    <property type="nucleotide sequence ID" value="NZ_QXZY01000006.1"/>
</dbReference>
<dbReference type="Gene3D" id="6.10.250.2750">
    <property type="match status" value="1"/>
</dbReference>
<keyword evidence="1" id="KW-0456">Lyase</keyword>
<gene>
    <name evidence="1" type="ORF">EG028_10840</name>
</gene>
<reference evidence="2" key="1">
    <citation type="submission" date="2018-11" db="EMBL/GenBank/DDBJ databases">
        <title>Chitinophaga lutea sp.nov., isolate from arsenic contaminated soil.</title>
        <authorList>
            <person name="Zong Y."/>
        </authorList>
    </citation>
    <scope>NUCLEOTIDE SEQUENCE [LARGE SCALE GENOMIC DNA]</scope>
    <source>
        <strain evidence="2">YLT18</strain>
    </source>
</reference>
<protein>
    <submittedName>
        <fullName evidence="1">Isocitrate lyase/phosphoenolpyruvate mutase family protein</fullName>
    </submittedName>
</protein>
<sequence>MHSQPGNSQQLKAEAFKALHERPGIFVVPNPWDAGSAKMLESLGFKALATTSAGLAWSLGKPDGHASITREETLQNVQNIIAATHLPVSADLENGYGDDPAVCAETILLAAKAGLAGGSIEDATGRPEDPIYAFAHAVERVKAAVAAARSLPYPFTLTARAENLIYGRPDLADTIKRLVAFADAGADVLFAPGLKTREEIEAVVKAVAPRPVNVIMGLSGVNGAFSLDMLEDMGVKRISVGSSLVRAAYGSFFKAAEEIAREGTFSFAGDAKPYAEMNKLFIDKP</sequence>
<accession>A0A3N4MCQ3</accession>
<proteinExistence type="predicted"/>
<dbReference type="Gene3D" id="3.20.20.60">
    <property type="entry name" value="Phosphoenolpyruvate-binding domains"/>
    <property type="match status" value="1"/>
</dbReference>
<dbReference type="InterPro" id="IPR039556">
    <property type="entry name" value="ICL/PEPM"/>
</dbReference>
<dbReference type="Pfam" id="PF13714">
    <property type="entry name" value="PEP_mutase"/>
    <property type="match status" value="1"/>
</dbReference>